<dbReference type="EMBL" id="PRLD01000014">
    <property type="protein sequence ID" value="RAW56081.1"/>
    <property type="molecule type" value="Genomic_DNA"/>
</dbReference>
<sequence>MIMEPKNWNVYLFRDILERVEVPVNVESNKKYVQIGIRSHGKGLFYKEPVLGKALGNKQVFWIQPNCFILNVVFAWEQAITKTTENEIGMIGSHRFPMYRPKNDLVDIDYLIYYFLTKRGTDILEAASPGGAGRNRTLGQERFLKSKITLPPLSEQQKIAAILSTQDKVIELKEKLLAQKQQQKKYLMQQLLTGKKRLPGFGGEWKTIHLNEISCRNETKNTVGNNNVLTISAQYGLINQTEFFDKVIASDDKSNYYLLSKDEFAYNRSYSKGYPYGTIKRLKRYVQGVVSPLYICFAVNKKLASLDFLEQYFETSIINREIQSIVQEGARNHGMLNIAVDDFFRIKITMPETEEQKEIAKILRVADHEIDLLQKSIEAEKQKKKALMQLLLMGKARVEDEQRQDG</sequence>
<proteinExistence type="inferred from homology"/>
<dbReference type="Pfam" id="PF01420">
    <property type="entry name" value="Methylase_S"/>
    <property type="match status" value="1"/>
</dbReference>
<keyword evidence="6" id="KW-0540">Nuclease</keyword>
<dbReference type="PANTHER" id="PTHR30408">
    <property type="entry name" value="TYPE-1 RESTRICTION ENZYME ECOKI SPECIFICITY PROTEIN"/>
    <property type="match status" value="1"/>
</dbReference>
<dbReference type="SUPFAM" id="SSF116734">
    <property type="entry name" value="DNA methylase specificity domain"/>
    <property type="match status" value="2"/>
</dbReference>
<comment type="similarity">
    <text evidence="1">Belongs to the type-I restriction system S methylase family.</text>
</comment>
<dbReference type="InterPro" id="IPR000055">
    <property type="entry name" value="Restrct_endonuc_typeI_TRD"/>
</dbReference>
<evidence type="ECO:0000259" key="5">
    <source>
        <dbReference type="Pfam" id="PF01420"/>
    </source>
</evidence>
<keyword evidence="4" id="KW-0175">Coiled coil</keyword>
<keyword evidence="6" id="KW-0378">Hydrolase</keyword>
<feature type="coiled-coil region" evidence="4">
    <location>
        <begin position="363"/>
        <end position="390"/>
    </location>
</feature>
<reference evidence="6 7" key="1">
    <citation type="submission" date="2018-02" db="EMBL/GenBank/DDBJ databases">
        <title>Complete genome sequencing of Faecalibacterium prausnitzii strains isolated from the human gut.</title>
        <authorList>
            <person name="Fitzgerald B.C."/>
            <person name="Shkoporov A.N."/>
            <person name="Ross P.R."/>
            <person name="Hill C."/>
        </authorList>
    </citation>
    <scope>NUCLEOTIDE SEQUENCE [LARGE SCALE GENOMIC DNA]</scope>
    <source>
        <strain evidence="6 7">APC923/51-1</strain>
    </source>
</reference>
<keyword evidence="6" id="KW-0255">Endonuclease</keyword>
<evidence type="ECO:0000256" key="1">
    <source>
        <dbReference type="ARBA" id="ARBA00010923"/>
    </source>
</evidence>
<keyword evidence="3" id="KW-0238">DNA-binding</keyword>
<dbReference type="GO" id="GO:0009307">
    <property type="term" value="P:DNA restriction-modification system"/>
    <property type="evidence" value="ECO:0007669"/>
    <property type="project" value="UniProtKB-KW"/>
</dbReference>
<dbReference type="GO" id="GO:0003677">
    <property type="term" value="F:DNA binding"/>
    <property type="evidence" value="ECO:0007669"/>
    <property type="project" value="UniProtKB-KW"/>
</dbReference>
<dbReference type="AlphaFoldDB" id="A0A329U2A9"/>
<dbReference type="PANTHER" id="PTHR30408:SF12">
    <property type="entry name" value="TYPE I RESTRICTION ENZYME MJAVIII SPECIFICITY SUBUNIT"/>
    <property type="match status" value="1"/>
</dbReference>
<dbReference type="InterPro" id="IPR044946">
    <property type="entry name" value="Restrct_endonuc_typeI_TRD_sf"/>
</dbReference>
<accession>A0A329U2A9</accession>
<comment type="caution">
    <text evidence="6">The sequence shown here is derived from an EMBL/GenBank/DDBJ whole genome shotgun (WGS) entry which is preliminary data.</text>
</comment>
<keyword evidence="2" id="KW-0680">Restriction system</keyword>
<dbReference type="Gene3D" id="1.10.287.1120">
    <property type="entry name" value="Bipartite methylase S protein"/>
    <property type="match status" value="1"/>
</dbReference>
<evidence type="ECO:0000256" key="3">
    <source>
        <dbReference type="ARBA" id="ARBA00023125"/>
    </source>
</evidence>
<dbReference type="InterPro" id="IPR052021">
    <property type="entry name" value="Type-I_RS_S_subunit"/>
</dbReference>
<dbReference type="Proteomes" id="UP000251281">
    <property type="component" value="Unassembled WGS sequence"/>
</dbReference>
<evidence type="ECO:0000313" key="7">
    <source>
        <dbReference type="Proteomes" id="UP000251281"/>
    </source>
</evidence>
<name>A0A329U2A9_9FIRM</name>
<evidence type="ECO:0000256" key="2">
    <source>
        <dbReference type="ARBA" id="ARBA00022747"/>
    </source>
</evidence>
<evidence type="ECO:0000256" key="4">
    <source>
        <dbReference type="SAM" id="Coils"/>
    </source>
</evidence>
<organism evidence="6 7">
    <name type="scientific">Faecalibacterium prausnitzii</name>
    <dbReference type="NCBI Taxonomy" id="853"/>
    <lineage>
        <taxon>Bacteria</taxon>
        <taxon>Bacillati</taxon>
        <taxon>Bacillota</taxon>
        <taxon>Clostridia</taxon>
        <taxon>Eubacteriales</taxon>
        <taxon>Oscillospiraceae</taxon>
        <taxon>Faecalibacterium</taxon>
    </lineage>
</organism>
<dbReference type="Gene3D" id="3.90.220.20">
    <property type="entry name" value="DNA methylase specificity domains"/>
    <property type="match status" value="2"/>
</dbReference>
<gene>
    <name evidence="6" type="ORF">C4N24_12515</name>
</gene>
<protein>
    <submittedName>
        <fullName evidence="6">Restriction endonuclease subunit S</fullName>
    </submittedName>
</protein>
<dbReference type="GO" id="GO:0004519">
    <property type="term" value="F:endonuclease activity"/>
    <property type="evidence" value="ECO:0007669"/>
    <property type="project" value="UniProtKB-KW"/>
</dbReference>
<evidence type="ECO:0000313" key="6">
    <source>
        <dbReference type="EMBL" id="RAW56081.1"/>
    </source>
</evidence>
<feature type="domain" description="Type I restriction modification DNA specificity" evidence="5">
    <location>
        <begin position="72"/>
        <end position="179"/>
    </location>
</feature>